<feature type="compositionally biased region" description="Acidic residues" evidence="1">
    <location>
        <begin position="299"/>
        <end position="310"/>
    </location>
</feature>
<feature type="chain" id="PRO_5018129207" evidence="2">
    <location>
        <begin position="19"/>
        <end position="354"/>
    </location>
</feature>
<feature type="region of interest" description="Disordered" evidence="1">
    <location>
        <begin position="237"/>
        <end position="334"/>
    </location>
</feature>
<organism evidence="3 4">
    <name type="scientific">Terfezia boudieri ATCC MYA-4762</name>
    <dbReference type="NCBI Taxonomy" id="1051890"/>
    <lineage>
        <taxon>Eukaryota</taxon>
        <taxon>Fungi</taxon>
        <taxon>Dikarya</taxon>
        <taxon>Ascomycota</taxon>
        <taxon>Pezizomycotina</taxon>
        <taxon>Pezizomycetes</taxon>
        <taxon>Pezizales</taxon>
        <taxon>Pezizaceae</taxon>
        <taxon>Terfezia</taxon>
    </lineage>
</organism>
<evidence type="ECO:0000256" key="2">
    <source>
        <dbReference type="SAM" id="SignalP"/>
    </source>
</evidence>
<reference evidence="3 4" key="1">
    <citation type="journal article" date="2018" name="Nat. Ecol. Evol.">
        <title>Pezizomycetes genomes reveal the molecular basis of ectomycorrhizal truffle lifestyle.</title>
        <authorList>
            <person name="Murat C."/>
            <person name="Payen T."/>
            <person name="Noel B."/>
            <person name="Kuo A."/>
            <person name="Morin E."/>
            <person name="Chen J."/>
            <person name="Kohler A."/>
            <person name="Krizsan K."/>
            <person name="Balestrini R."/>
            <person name="Da Silva C."/>
            <person name="Montanini B."/>
            <person name="Hainaut M."/>
            <person name="Levati E."/>
            <person name="Barry K.W."/>
            <person name="Belfiori B."/>
            <person name="Cichocki N."/>
            <person name="Clum A."/>
            <person name="Dockter R.B."/>
            <person name="Fauchery L."/>
            <person name="Guy J."/>
            <person name="Iotti M."/>
            <person name="Le Tacon F."/>
            <person name="Lindquist E.A."/>
            <person name="Lipzen A."/>
            <person name="Malagnac F."/>
            <person name="Mello A."/>
            <person name="Molinier V."/>
            <person name="Miyauchi S."/>
            <person name="Poulain J."/>
            <person name="Riccioni C."/>
            <person name="Rubini A."/>
            <person name="Sitrit Y."/>
            <person name="Splivallo R."/>
            <person name="Traeger S."/>
            <person name="Wang M."/>
            <person name="Zifcakova L."/>
            <person name="Wipf D."/>
            <person name="Zambonelli A."/>
            <person name="Paolocci F."/>
            <person name="Nowrousian M."/>
            <person name="Ottonello S."/>
            <person name="Baldrian P."/>
            <person name="Spatafora J.W."/>
            <person name="Henrissat B."/>
            <person name="Nagy L.G."/>
            <person name="Aury J.M."/>
            <person name="Wincker P."/>
            <person name="Grigoriev I.V."/>
            <person name="Bonfante P."/>
            <person name="Martin F.M."/>
        </authorList>
    </citation>
    <scope>NUCLEOTIDE SEQUENCE [LARGE SCALE GENOMIC DNA]</scope>
    <source>
        <strain evidence="3 4">ATCC MYA-4762</strain>
    </source>
</reference>
<proteinExistence type="predicted"/>
<evidence type="ECO:0000313" key="4">
    <source>
        <dbReference type="Proteomes" id="UP000267821"/>
    </source>
</evidence>
<evidence type="ECO:0000256" key="1">
    <source>
        <dbReference type="SAM" id="MobiDB-lite"/>
    </source>
</evidence>
<keyword evidence="4" id="KW-1185">Reference proteome</keyword>
<dbReference type="EMBL" id="ML121576">
    <property type="protein sequence ID" value="RPB20151.1"/>
    <property type="molecule type" value="Genomic_DNA"/>
</dbReference>
<feature type="signal peptide" evidence="2">
    <location>
        <begin position="1"/>
        <end position="18"/>
    </location>
</feature>
<name>A0A3N4LHK4_9PEZI</name>
<dbReference type="AlphaFoldDB" id="A0A3N4LHK4"/>
<accession>A0A3N4LHK4</accession>
<dbReference type="OrthoDB" id="10532483at2759"/>
<dbReference type="InParanoid" id="A0A3N4LHK4"/>
<evidence type="ECO:0000313" key="3">
    <source>
        <dbReference type="EMBL" id="RPB20151.1"/>
    </source>
</evidence>
<gene>
    <name evidence="3" type="ORF">L211DRAFT_870825</name>
</gene>
<keyword evidence="2" id="KW-0732">Signal</keyword>
<feature type="compositionally biased region" description="Polar residues" evidence="1">
    <location>
        <begin position="237"/>
        <end position="253"/>
    </location>
</feature>
<protein>
    <submittedName>
        <fullName evidence="3">Uncharacterized protein</fullName>
    </submittedName>
</protein>
<dbReference type="Proteomes" id="UP000267821">
    <property type="component" value="Unassembled WGS sequence"/>
</dbReference>
<sequence>MAIHRITYFIAFWAITWGRSCDIGHPALTMRHNNPVKHSASHLLGSSNYRLSNPYPMETKSSTKQEPAPLKLKPVTVDETILDILKIPPPKYHMDALTGKVIDDLLPHSHQNLTQIAMCTYEFHLRLRKLMDEETDKAPASIVKLFKERRSGLISSIYKELRRKHDDFTGILSGRQLKSRETHLRSQITHAPEKLNREEYAQALAALQKAIDKPELYTPKRHIPFKAKMQGILNRELQSSRYEQPTESQGSDTSDGRKRRNELVTTTTETPRTIKRSRTTATNAMEELEIELFGSLDTDPSDNGEDEDEGEGKNEQIVEPQPPPSTRLPPLLLPDTPVLSLTMKQLDMKDSEHS</sequence>